<evidence type="ECO:0000313" key="3">
    <source>
        <dbReference type="Proteomes" id="UP001642540"/>
    </source>
</evidence>
<sequence>MMLMSKILCPVPIAKDSKDVGKYTQKVGGFFFNNQDHGVFRNDTEGSYLVDESQGNYAFNKQQGAFPMNNGGNETSSNSTNLSYRTQNQVYSFFNQESELKDGSLSFNNNEGTYSASSQSGSMPLMPLKDFKQMNYSSLQFPRLNSPGPVPK</sequence>
<comment type="caution">
    <text evidence="2">The sequence shown here is derived from an EMBL/GenBank/DDBJ whole genome shotgun (WGS) entry which is preliminary data.</text>
</comment>
<keyword evidence="3" id="KW-1185">Reference proteome</keyword>
<gene>
    <name evidence="2" type="ORF">ODALV1_LOCUS27890</name>
</gene>
<protein>
    <submittedName>
        <fullName evidence="2">Uncharacterized protein</fullName>
    </submittedName>
</protein>
<feature type="region of interest" description="Disordered" evidence="1">
    <location>
        <begin position="104"/>
        <end position="127"/>
    </location>
</feature>
<organism evidence="2 3">
    <name type="scientific">Orchesella dallaii</name>
    <dbReference type="NCBI Taxonomy" id="48710"/>
    <lineage>
        <taxon>Eukaryota</taxon>
        <taxon>Metazoa</taxon>
        <taxon>Ecdysozoa</taxon>
        <taxon>Arthropoda</taxon>
        <taxon>Hexapoda</taxon>
        <taxon>Collembola</taxon>
        <taxon>Entomobryomorpha</taxon>
        <taxon>Entomobryoidea</taxon>
        <taxon>Orchesellidae</taxon>
        <taxon>Orchesellinae</taxon>
        <taxon>Orchesella</taxon>
    </lineage>
</organism>
<name>A0ABP1RZM5_9HEXA</name>
<accession>A0ABP1RZM5</accession>
<evidence type="ECO:0000313" key="2">
    <source>
        <dbReference type="EMBL" id="CAL8139571.1"/>
    </source>
</evidence>
<feature type="compositionally biased region" description="Polar residues" evidence="1">
    <location>
        <begin position="105"/>
        <end position="122"/>
    </location>
</feature>
<reference evidence="2 3" key="1">
    <citation type="submission" date="2024-08" db="EMBL/GenBank/DDBJ databases">
        <authorList>
            <person name="Cucini C."/>
            <person name="Frati F."/>
        </authorList>
    </citation>
    <scope>NUCLEOTIDE SEQUENCE [LARGE SCALE GENOMIC DNA]</scope>
</reference>
<evidence type="ECO:0000256" key="1">
    <source>
        <dbReference type="SAM" id="MobiDB-lite"/>
    </source>
</evidence>
<proteinExistence type="predicted"/>
<dbReference type="EMBL" id="CAXLJM020000129">
    <property type="protein sequence ID" value="CAL8139571.1"/>
    <property type="molecule type" value="Genomic_DNA"/>
</dbReference>
<dbReference type="Proteomes" id="UP001642540">
    <property type="component" value="Unassembled WGS sequence"/>
</dbReference>